<evidence type="ECO:0000256" key="1">
    <source>
        <dbReference type="SAM" id="MobiDB-lite"/>
    </source>
</evidence>
<evidence type="ECO:0000313" key="3">
    <source>
        <dbReference type="Proteomes" id="UP000297299"/>
    </source>
</evidence>
<dbReference type="EMBL" id="PHWZ01001042">
    <property type="protein sequence ID" value="TEY28228.1"/>
    <property type="molecule type" value="Genomic_DNA"/>
</dbReference>
<dbReference type="OrthoDB" id="3554166at2759"/>
<feature type="compositionally biased region" description="Polar residues" evidence="1">
    <location>
        <begin position="114"/>
        <end position="123"/>
    </location>
</feature>
<dbReference type="Proteomes" id="UP000297299">
    <property type="component" value="Unassembled WGS sequence"/>
</dbReference>
<evidence type="ECO:0000313" key="2">
    <source>
        <dbReference type="EMBL" id="TEY28228.1"/>
    </source>
</evidence>
<keyword evidence="3" id="KW-1185">Reference proteome</keyword>
<organism evidence="2 3">
    <name type="scientific">Botryotinia calthae</name>
    <dbReference type="NCBI Taxonomy" id="38488"/>
    <lineage>
        <taxon>Eukaryota</taxon>
        <taxon>Fungi</taxon>
        <taxon>Dikarya</taxon>
        <taxon>Ascomycota</taxon>
        <taxon>Pezizomycotina</taxon>
        <taxon>Leotiomycetes</taxon>
        <taxon>Helotiales</taxon>
        <taxon>Sclerotiniaceae</taxon>
        <taxon>Botryotinia</taxon>
    </lineage>
</organism>
<feature type="compositionally biased region" description="Acidic residues" evidence="1">
    <location>
        <begin position="41"/>
        <end position="50"/>
    </location>
</feature>
<sequence length="287" mass="32551">MGPKPEVGSPTAFIEESQDSLENQKETLSTYVSSRKTGSSTEEDNIEVEVENAQNSSDEDRQNFGQRQEETLDAEINRSRSGPQRELDVKDDPLHMESNKVSQDSIQDCPKHSSPPQAVQSQESDPDDLDRGGKAPLFFRNEVFRKTSQGSTHHVVNPNRNPPARSDTESALQNCQSNTENEPESTESTPPSLASQYHKVETTQMVRTETTKITRSSQREKIRIEVLKREPETRTLREKKEDLEDHETVLIDLIGDLTVDLKKTRNELKRVGRMYRKSLTGFQQGPE</sequence>
<accession>A0A4Y8CDZ5</accession>
<gene>
    <name evidence="2" type="ORF">BOTCAL_1046g00020</name>
</gene>
<feature type="compositionally biased region" description="Polar residues" evidence="1">
    <location>
        <begin position="26"/>
        <end position="40"/>
    </location>
</feature>
<protein>
    <submittedName>
        <fullName evidence="2">Uncharacterized protein</fullName>
    </submittedName>
</protein>
<reference evidence="2 3" key="1">
    <citation type="submission" date="2017-11" db="EMBL/GenBank/DDBJ databases">
        <title>Comparative genomics of Botrytis spp.</title>
        <authorList>
            <person name="Valero-Jimenez C.A."/>
            <person name="Tapia P."/>
            <person name="Veloso J."/>
            <person name="Silva-Moreno E."/>
            <person name="Staats M."/>
            <person name="Valdes J.H."/>
            <person name="Van Kan J.A.L."/>
        </authorList>
    </citation>
    <scope>NUCLEOTIDE SEQUENCE [LARGE SCALE GENOMIC DNA]</scope>
    <source>
        <strain evidence="2 3">MUCL2830</strain>
    </source>
</reference>
<feature type="compositionally biased region" description="Basic and acidic residues" evidence="1">
    <location>
        <begin position="58"/>
        <end position="98"/>
    </location>
</feature>
<comment type="caution">
    <text evidence="2">The sequence shown here is derived from an EMBL/GenBank/DDBJ whole genome shotgun (WGS) entry which is preliminary data.</text>
</comment>
<name>A0A4Y8CDZ5_9HELO</name>
<dbReference type="AlphaFoldDB" id="A0A4Y8CDZ5"/>
<proteinExistence type="predicted"/>
<feature type="region of interest" description="Disordered" evidence="1">
    <location>
        <begin position="1"/>
        <end position="217"/>
    </location>
</feature>